<dbReference type="GO" id="GO:0005694">
    <property type="term" value="C:chromosome"/>
    <property type="evidence" value="ECO:0007669"/>
    <property type="project" value="UniProtKB-SubCell"/>
</dbReference>
<dbReference type="PANTHER" id="PTHR13557:SF1">
    <property type="entry name" value="COILED-COIL DOMAIN-CONTAINING PROTEIN 86"/>
    <property type="match status" value="1"/>
</dbReference>
<keyword evidence="6" id="KW-0164">Citrullination</keyword>
<evidence type="ECO:0000256" key="3">
    <source>
        <dbReference type="ARBA" id="ARBA00016738"/>
    </source>
</evidence>
<evidence type="ECO:0000256" key="5">
    <source>
        <dbReference type="ARBA" id="ARBA00022553"/>
    </source>
</evidence>
<feature type="compositionally biased region" description="Basic and acidic residues" evidence="10">
    <location>
        <begin position="132"/>
        <end position="142"/>
    </location>
</feature>
<evidence type="ECO:0000313" key="11">
    <source>
        <dbReference type="EMBL" id="KAJ6792956.1"/>
    </source>
</evidence>
<keyword evidence="13" id="KW-1185">Reference proteome</keyword>
<protein>
    <recommendedName>
        <fullName evidence="3">Coiled-coil domain-containing protein 86</fullName>
    </recommendedName>
</protein>
<dbReference type="InterPro" id="IPR026570">
    <property type="entry name" value="CCDC86"/>
</dbReference>
<feature type="compositionally biased region" description="Basic and acidic residues" evidence="10">
    <location>
        <begin position="1"/>
        <end position="12"/>
    </location>
</feature>
<dbReference type="EMBL" id="JANAVB010043220">
    <property type="protein sequence ID" value="KAJ6792956.1"/>
    <property type="molecule type" value="Genomic_DNA"/>
</dbReference>
<comment type="subcellular location">
    <subcellularLocation>
        <location evidence="1">Chromosome</location>
    </subcellularLocation>
    <subcellularLocation>
        <location evidence="2">Nucleus</location>
        <location evidence="2">Nucleolus</location>
    </subcellularLocation>
</comment>
<gene>
    <name evidence="11" type="ORF">M6B38_112055</name>
    <name evidence="12" type="ORF">M6B38_196285</name>
</gene>
<reference evidence="12" key="1">
    <citation type="journal article" date="2023" name="GigaByte">
        <title>Genome assembly of the bearded iris, Iris pallida Lam.</title>
        <authorList>
            <person name="Bruccoleri R.E."/>
            <person name="Oakeley E.J."/>
            <person name="Faust A.M.E."/>
            <person name="Altorfer M."/>
            <person name="Dessus-Babus S."/>
            <person name="Burckhardt D."/>
            <person name="Oertli M."/>
            <person name="Naumann U."/>
            <person name="Petersen F."/>
            <person name="Wong J."/>
        </authorList>
    </citation>
    <scope>NUCLEOTIDE SEQUENCE</scope>
    <source>
        <strain evidence="12">GSM-AAB239-AS_SAM_17_03QT</strain>
    </source>
</reference>
<feature type="region of interest" description="Disordered" evidence="10">
    <location>
        <begin position="127"/>
        <end position="147"/>
    </location>
</feature>
<sequence>MACTLDFRRLDEGLGGQRNKRKREPEPEPDAASMDVDPPSSKRVALPSESDPSKPAPYGRPTYDGVIAGRVSGRKWKQVRAQRASAARVSRRGTTLEVRNKEKEMKKAYRERMNELKEEIRTNKVEKRKKREEREKRKKENILKSGTKLQKITNPKTLKKISKSKERKLLKVVPDEMVSGAGGRKGKKKELVL</sequence>
<dbReference type="PANTHER" id="PTHR13557">
    <property type="entry name" value="COILED-COIL DOMAIN-CONTAINING PROTEIN 86"/>
    <property type="match status" value="1"/>
</dbReference>
<dbReference type="EMBL" id="JANAVB010037618">
    <property type="protein sequence ID" value="KAJ6801821.1"/>
    <property type="molecule type" value="Genomic_DNA"/>
</dbReference>
<name>A0AAX6ED00_IRIPA</name>
<feature type="region of interest" description="Disordered" evidence="10">
    <location>
        <begin position="1"/>
        <end position="65"/>
    </location>
</feature>
<dbReference type="Proteomes" id="UP001140949">
    <property type="component" value="Unassembled WGS sequence"/>
</dbReference>
<comment type="function">
    <text evidence="9">Required for proper chromosome segregation during mitosis and error-free mitotic progression.</text>
</comment>
<keyword evidence="5" id="KW-0597">Phosphoprotein</keyword>
<evidence type="ECO:0000256" key="4">
    <source>
        <dbReference type="ARBA" id="ARBA00022454"/>
    </source>
</evidence>
<evidence type="ECO:0000313" key="13">
    <source>
        <dbReference type="Proteomes" id="UP001140949"/>
    </source>
</evidence>
<evidence type="ECO:0000256" key="8">
    <source>
        <dbReference type="ARBA" id="ARBA00023242"/>
    </source>
</evidence>
<comment type="caution">
    <text evidence="12">The sequence shown here is derived from an EMBL/GenBank/DDBJ whole genome shotgun (WGS) entry which is preliminary data.</text>
</comment>
<evidence type="ECO:0000256" key="7">
    <source>
        <dbReference type="ARBA" id="ARBA00023054"/>
    </source>
</evidence>
<keyword evidence="8" id="KW-0539">Nucleus</keyword>
<evidence type="ECO:0000313" key="12">
    <source>
        <dbReference type="EMBL" id="KAJ6801821.1"/>
    </source>
</evidence>
<evidence type="ECO:0000256" key="6">
    <source>
        <dbReference type="ARBA" id="ARBA00022934"/>
    </source>
</evidence>
<keyword evidence="4" id="KW-0158">Chromosome</keyword>
<keyword evidence="7" id="KW-0175">Coiled coil</keyword>
<evidence type="ECO:0000256" key="2">
    <source>
        <dbReference type="ARBA" id="ARBA00004604"/>
    </source>
</evidence>
<dbReference type="AlphaFoldDB" id="A0AAX6ED00"/>
<evidence type="ECO:0000256" key="1">
    <source>
        <dbReference type="ARBA" id="ARBA00004286"/>
    </source>
</evidence>
<evidence type="ECO:0000256" key="9">
    <source>
        <dbReference type="ARBA" id="ARBA00093307"/>
    </source>
</evidence>
<dbReference type="GO" id="GO:0005730">
    <property type="term" value="C:nucleolus"/>
    <property type="evidence" value="ECO:0007669"/>
    <property type="project" value="UniProtKB-SubCell"/>
</dbReference>
<organism evidence="12 13">
    <name type="scientific">Iris pallida</name>
    <name type="common">Sweet iris</name>
    <dbReference type="NCBI Taxonomy" id="29817"/>
    <lineage>
        <taxon>Eukaryota</taxon>
        <taxon>Viridiplantae</taxon>
        <taxon>Streptophyta</taxon>
        <taxon>Embryophyta</taxon>
        <taxon>Tracheophyta</taxon>
        <taxon>Spermatophyta</taxon>
        <taxon>Magnoliopsida</taxon>
        <taxon>Liliopsida</taxon>
        <taxon>Asparagales</taxon>
        <taxon>Iridaceae</taxon>
        <taxon>Iridoideae</taxon>
        <taxon>Irideae</taxon>
        <taxon>Iris</taxon>
    </lineage>
</organism>
<reference evidence="12" key="2">
    <citation type="submission" date="2023-04" db="EMBL/GenBank/DDBJ databases">
        <authorList>
            <person name="Bruccoleri R.E."/>
            <person name="Oakeley E.J."/>
            <person name="Faust A.-M."/>
            <person name="Dessus-Babus S."/>
            <person name="Altorfer M."/>
            <person name="Burckhardt D."/>
            <person name="Oertli M."/>
            <person name="Naumann U."/>
            <person name="Petersen F."/>
            <person name="Wong J."/>
        </authorList>
    </citation>
    <scope>NUCLEOTIDE SEQUENCE</scope>
    <source>
        <strain evidence="12">GSM-AAB239-AS_SAM_17_03QT</strain>
        <tissue evidence="12">Leaf</tissue>
    </source>
</reference>
<proteinExistence type="predicted"/>
<accession>A0AAX6ED00</accession>
<evidence type="ECO:0000256" key="10">
    <source>
        <dbReference type="SAM" id="MobiDB-lite"/>
    </source>
</evidence>